<dbReference type="EMBL" id="KZ308378">
    <property type="protein sequence ID" value="KAG8228609.1"/>
    <property type="molecule type" value="Genomic_DNA"/>
</dbReference>
<evidence type="ECO:0000256" key="7">
    <source>
        <dbReference type="SAM" id="Coils"/>
    </source>
</evidence>
<feature type="coiled-coil region" evidence="7">
    <location>
        <begin position="134"/>
        <end position="198"/>
    </location>
</feature>
<evidence type="ECO:0000256" key="3">
    <source>
        <dbReference type="ARBA" id="ARBA00022517"/>
    </source>
</evidence>
<evidence type="ECO:0000256" key="8">
    <source>
        <dbReference type="SAM" id="MobiDB-lite"/>
    </source>
</evidence>
<comment type="caution">
    <text evidence="9">The sequence shown here is derived from an EMBL/GenBank/DDBJ whole genome shotgun (WGS) entry which is preliminary data.</text>
</comment>
<dbReference type="Proteomes" id="UP000792457">
    <property type="component" value="Unassembled WGS sequence"/>
</dbReference>
<keyword evidence="7" id="KW-0175">Coiled coil</keyword>
<protein>
    <recommendedName>
        <fullName evidence="6">rRNA biogenesis protein RRP36</fullName>
    </recommendedName>
</protein>
<evidence type="ECO:0000256" key="2">
    <source>
        <dbReference type="ARBA" id="ARBA00009418"/>
    </source>
</evidence>
<gene>
    <name evidence="9" type="ORF">J437_LFUL009314</name>
</gene>
<evidence type="ECO:0000313" key="9">
    <source>
        <dbReference type="EMBL" id="KAG8228609.1"/>
    </source>
</evidence>
<keyword evidence="6" id="KW-0687">Ribonucleoprotein</keyword>
<dbReference type="PANTHER" id="PTHR21738">
    <property type="entry name" value="RIBOSOMAL RNA PROCESSING PROTEIN 36 HOMOLOG"/>
    <property type="match status" value="1"/>
</dbReference>
<comment type="subcellular location">
    <subcellularLocation>
        <location evidence="1 6">Nucleus</location>
        <location evidence="1 6">Nucleolus</location>
    </subcellularLocation>
</comment>
<keyword evidence="10" id="KW-1185">Reference proteome</keyword>
<dbReference type="PANTHER" id="PTHR21738:SF0">
    <property type="entry name" value="RIBOSOMAL RNA PROCESSING PROTEIN 36 HOMOLOG"/>
    <property type="match status" value="1"/>
</dbReference>
<dbReference type="GO" id="GO:0000462">
    <property type="term" value="P:maturation of SSU-rRNA from tricistronic rRNA transcript (SSU-rRNA, 5.8S rRNA, LSU-rRNA)"/>
    <property type="evidence" value="ECO:0007669"/>
    <property type="project" value="TreeGrafter"/>
</dbReference>
<keyword evidence="5 6" id="KW-0539">Nucleus</keyword>
<reference evidence="9" key="2">
    <citation type="submission" date="2017-10" db="EMBL/GenBank/DDBJ databases">
        <title>Ladona fulva Genome sequencing and assembly.</title>
        <authorList>
            <person name="Murali S."/>
            <person name="Richards S."/>
            <person name="Bandaranaike D."/>
            <person name="Bellair M."/>
            <person name="Blankenburg K."/>
            <person name="Chao H."/>
            <person name="Dinh H."/>
            <person name="Doddapaneni H."/>
            <person name="Dugan-Rocha S."/>
            <person name="Elkadiri S."/>
            <person name="Gnanaolivu R."/>
            <person name="Hernandez B."/>
            <person name="Skinner E."/>
            <person name="Javaid M."/>
            <person name="Lee S."/>
            <person name="Li M."/>
            <person name="Ming W."/>
            <person name="Munidasa M."/>
            <person name="Muniz J."/>
            <person name="Nguyen L."/>
            <person name="Hughes D."/>
            <person name="Osuji N."/>
            <person name="Pu L.-L."/>
            <person name="Puazo M."/>
            <person name="Qu C."/>
            <person name="Quiroz J."/>
            <person name="Raj R."/>
            <person name="Weissenberger G."/>
            <person name="Xin Y."/>
            <person name="Zou X."/>
            <person name="Han Y."/>
            <person name="Worley K."/>
            <person name="Muzny D."/>
            <person name="Gibbs R."/>
        </authorList>
    </citation>
    <scope>NUCLEOTIDE SEQUENCE</scope>
    <source>
        <strain evidence="9">Sampled in the wild</strain>
    </source>
</reference>
<comment type="function">
    <text evidence="6">Component of the 90S pre-ribosome involved in the maturation of rRNAs. Required for early cleavages of the pre-RNAs in the 40S ribosomal subunit maturation pathway.</text>
</comment>
<feature type="region of interest" description="Disordered" evidence="8">
    <location>
        <begin position="198"/>
        <end position="224"/>
    </location>
</feature>
<evidence type="ECO:0000256" key="4">
    <source>
        <dbReference type="ARBA" id="ARBA00022552"/>
    </source>
</evidence>
<dbReference type="AlphaFoldDB" id="A0A8K0K571"/>
<accession>A0A8K0K571</accession>
<proteinExistence type="inferred from homology"/>
<organism evidence="9 10">
    <name type="scientific">Ladona fulva</name>
    <name type="common">Scarce chaser dragonfly</name>
    <name type="synonym">Libellula fulva</name>
    <dbReference type="NCBI Taxonomy" id="123851"/>
    <lineage>
        <taxon>Eukaryota</taxon>
        <taxon>Metazoa</taxon>
        <taxon>Ecdysozoa</taxon>
        <taxon>Arthropoda</taxon>
        <taxon>Hexapoda</taxon>
        <taxon>Insecta</taxon>
        <taxon>Pterygota</taxon>
        <taxon>Palaeoptera</taxon>
        <taxon>Odonata</taxon>
        <taxon>Epiprocta</taxon>
        <taxon>Anisoptera</taxon>
        <taxon>Libelluloidea</taxon>
        <taxon>Libellulidae</taxon>
        <taxon>Ladona</taxon>
    </lineage>
</organism>
<comment type="similarity">
    <text evidence="2 6">Belongs to the RRP36 family.</text>
</comment>
<dbReference type="Pfam" id="PF06102">
    <property type="entry name" value="RRP36"/>
    <property type="match status" value="1"/>
</dbReference>
<evidence type="ECO:0000256" key="1">
    <source>
        <dbReference type="ARBA" id="ARBA00004604"/>
    </source>
</evidence>
<evidence type="ECO:0000256" key="6">
    <source>
        <dbReference type="RuleBase" id="RU368027"/>
    </source>
</evidence>
<dbReference type="OrthoDB" id="448446at2759"/>
<comment type="subunit">
    <text evidence="6">Associates with 90S and pre-40S pre-ribosomal particles.</text>
</comment>
<reference evidence="9" key="1">
    <citation type="submission" date="2013-04" db="EMBL/GenBank/DDBJ databases">
        <authorList>
            <person name="Qu J."/>
            <person name="Murali S.C."/>
            <person name="Bandaranaike D."/>
            <person name="Bellair M."/>
            <person name="Blankenburg K."/>
            <person name="Chao H."/>
            <person name="Dinh H."/>
            <person name="Doddapaneni H."/>
            <person name="Downs B."/>
            <person name="Dugan-Rocha S."/>
            <person name="Elkadiri S."/>
            <person name="Gnanaolivu R.D."/>
            <person name="Hernandez B."/>
            <person name="Javaid M."/>
            <person name="Jayaseelan J.C."/>
            <person name="Lee S."/>
            <person name="Li M."/>
            <person name="Ming W."/>
            <person name="Munidasa M."/>
            <person name="Muniz J."/>
            <person name="Nguyen L."/>
            <person name="Ongeri F."/>
            <person name="Osuji N."/>
            <person name="Pu L.-L."/>
            <person name="Puazo M."/>
            <person name="Qu C."/>
            <person name="Quiroz J."/>
            <person name="Raj R."/>
            <person name="Weissenberger G."/>
            <person name="Xin Y."/>
            <person name="Zou X."/>
            <person name="Han Y."/>
            <person name="Richards S."/>
            <person name="Worley K."/>
            <person name="Muzny D."/>
            <person name="Gibbs R."/>
        </authorList>
    </citation>
    <scope>NUCLEOTIDE SEQUENCE</scope>
    <source>
        <strain evidence="9">Sampled in the wild</strain>
    </source>
</reference>
<sequence>MTLSFGIRLFQTSIREELSQMSFEELQKLKEKLGAKVYNEAMFGKNKIKDKAFKRRNKNRPREMSSKVPIPIVPKQSVFKEKFRDPRFDSLCGKFNEKAFKSAYRFVNDIREKEKNQLKKMLHKETDPDEQENMKYLLKRMENQEREEKMKEEKELVLREERETRIKMLKQGKLPKFKSKAEQKLNILVDRYEKLKKSGKLQKHIEKQRIKNKRKDQKKLREMM</sequence>
<dbReference type="GO" id="GO:0005730">
    <property type="term" value="C:nucleolus"/>
    <property type="evidence" value="ECO:0007669"/>
    <property type="project" value="UniProtKB-SubCell"/>
</dbReference>
<dbReference type="InterPro" id="IPR009292">
    <property type="entry name" value="RRP36"/>
</dbReference>
<evidence type="ECO:0000313" key="10">
    <source>
        <dbReference type="Proteomes" id="UP000792457"/>
    </source>
</evidence>
<keyword evidence="4 6" id="KW-0698">rRNA processing</keyword>
<keyword evidence="3 6" id="KW-0690">Ribosome biogenesis</keyword>
<name>A0A8K0K571_LADFU</name>
<dbReference type="GO" id="GO:0030686">
    <property type="term" value="C:90S preribosome"/>
    <property type="evidence" value="ECO:0007669"/>
    <property type="project" value="TreeGrafter"/>
</dbReference>
<evidence type="ECO:0000256" key="5">
    <source>
        <dbReference type="ARBA" id="ARBA00023242"/>
    </source>
</evidence>